<reference evidence="1" key="1">
    <citation type="submission" date="2021-02" db="EMBL/GenBank/DDBJ databases">
        <authorList>
            <person name="Nowell W R."/>
        </authorList>
    </citation>
    <scope>NUCLEOTIDE SEQUENCE</scope>
</reference>
<organism evidence="1 2">
    <name type="scientific">Rotaria socialis</name>
    <dbReference type="NCBI Taxonomy" id="392032"/>
    <lineage>
        <taxon>Eukaryota</taxon>
        <taxon>Metazoa</taxon>
        <taxon>Spiralia</taxon>
        <taxon>Gnathifera</taxon>
        <taxon>Rotifera</taxon>
        <taxon>Eurotatoria</taxon>
        <taxon>Bdelloidea</taxon>
        <taxon>Philodinida</taxon>
        <taxon>Philodinidae</taxon>
        <taxon>Rotaria</taxon>
    </lineage>
</organism>
<dbReference type="AlphaFoldDB" id="A0A820HIX4"/>
<protein>
    <submittedName>
        <fullName evidence="1">Uncharacterized protein</fullName>
    </submittedName>
</protein>
<dbReference type="Proteomes" id="UP000663851">
    <property type="component" value="Unassembled WGS sequence"/>
</dbReference>
<evidence type="ECO:0000313" key="2">
    <source>
        <dbReference type="Proteomes" id="UP000663851"/>
    </source>
</evidence>
<name>A0A820HIX4_9BILA</name>
<dbReference type="EMBL" id="CAJOBO010000807">
    <property type="protein sequence ID" value="CAF4293015.1"/>
    <property type="molecule type" value="Genomic_DNA"/>
</dbReference>
<sequence>MLQSFHFQQEPADERIEYMSANQYFEMKAGRQFLFRRWPPRISNDDTMNKKFKRSIEKFISPTLQSIITCCAPVQAMAFLTNEWENFGVEHQQQLANGLINIVKQELEIRKVDWQILFIFSGRQKHFYEEFYRIFIALQTDRDDKTIEKYQLMSEILKQKASLQIPPSVPSRTSSRASTRRNPIDLKADNIYFSYSQQDQPICSRITDCLINEGSSICETSSTASQFKSYIDIADVALVLSMKIIREINILMLNCIMQNPKEKN</sequence>
<accession>A0A820HIX4</accession>
<evidence type="ECO:0000313" key="1">
    <source>
        <dbReference type="EMBL" id="CAF4293015.1"/>
    </source>
</evidence>
<gene>
    <name evidence="1" type="ORF">HFQ381_LOCUS13042</name>
</gene>
<comment type="caution">
    <text evidence="1">The sequence shown here is derived from an EMBL/GenBank/DDBJ whole genome shotgun (WGS) entry which is preliminary data.</text>
</comment>
<proteinExistence type="predicted"/>